<sequence length="156" mass="17480">MPLSPRDRNRGLWVEVYGHSLLKRYVKCESWSTLGMRSAFLFDNHGRAALPAVRYTSVQTLDVTRESDTGVDVPSAVKQHPRSSAALFGYPTFFILVIRSDGIHHPEPVNRVPVIRLKANRRMSACSTRWCSSEVTVSAARISLVQVCPYPPHVSC</sequence>
<proteinExistence type="predicted"/>
<dbReference type="EMBL" id="MU006571">
    <property type="protein sequence ID" value="KAF2747783.1"/>
    <property type="molecule type" value="Genomic_DNA"/>
</dbReference>
<protein>
    <submittedName>
        <fullName evidence="1">Uncharacterized protein</fullName>
    </submittedName>
</protein>
<keyword evidence="2" id="KW-1185">Reference proteome</keyword>
<name>A0A6A6VCB4_9PLEO</name>
<dbReference type="AlphaFoldDB" id="A0A6A6VCB4"/>
<organism evidence="1 2">
    <name type="scientific">Sporormia fimetaria CBS 119925</name>
    <dbReference type="NCBI Taxonomy" id="1340428"/>
    <lineage>
        <taxon>Eukaryota</taxon>
        <taxon>Fungi</taxon>
        <taxon>Dikarya</taxon>
        <taxon>Ascomycota</taxon>
        <taxon>Pezizomycotina</taxon>
        <taxon>Dothideomycetes</taxon>
        <taxon>Pleosporomycetidae</taxon>
        <taxon>Pleosporales</taxon>
        <taxon>Sporormiaceae</taxon>
        <taxon>Sporormia</taxon>
    </lineage>
</organism>
<evidence type="ECO:0000313" key="2">
    <source>
        <dbReference type="Proteomes" id="UP000799440"/>
    </source>
</evidence>
<dbReference type="Proteomes" id="UP000799440">
    <property type="component" value="Unassembled WGS sequence"/>
</dbReference>
<reference evidence="1" key="1">
    <citation type="journal article" date="2020" name="Stud. Mycol.">
        <title>101 Dothideomycetes genomes: a test case for predicting lifestyles and emergence of pathogens.</title>
        <authorList>
            <person name="Haridas S."/>
            <person name="Albert R."/>
            <person name="Binder M."/>
            <person name="Bloem J."/>
            <person name="Labutti K."/>
            <person name="Salamov A."/>
            <person name="Andreopoulos B."/>
            <person name="Baker S."/>
            <person name="Barry K."/>
            <person name="Bills G."/>
            <person name="Bluhm B."/>
            <person name="Cannon C."/>
            <person name="Castanera R."/>
            <person name="Culley D."/>
            <person name="Daum C."/>
            <person name="Ezra D."/>
            <person name="Gonzalez J."/>
            <person name="Henrissat B."/>
            <person name="Kuo A."/>
            <person name="Liang C."/>
            <person name="Lipzen A."/>
            <person name="Lutzoni F."/>
            <person name="Magnuson J."/>
            <person name="Mondo S."/>
            <person name="Nolan M."/>
            <person name="Ohm R."/>
            <person name="Pangilinan J."/>
            <person name="Park H.-J."/>
            <person name="Ramirez L."/>
            <person name="Alfaro M."/>
            <person name="Sun H."/>
            <person name="Tritt A."/>
            <person name="Yoshinaga Y."/>
            <person name="Zwiers L.-H."/>
            <person name="Turgeon B."/>
            <person name="Goodwin S."/>
            <person name="Spatafora J."/>
            <person name="Crous P."/>
            <person name="Grigoriev I."/>
        </authorList>
    </citation>
    <scope>NUCLEOTIDE SEQUENCE</scope>
    <source>
        <strain evidence="1">CBS 119925</strain>
    </source>
</reference>
<gene>
    <name evidence="1" type="ORF">M011DRAFT_39435</name>
</gene>
<accession>A0A6A6VCB4</accession>
<evidence type="ECO:0000313" key="1">
    <source>
        <dbReference type="EMBL" id="KAF2747783.1"/>
    </source>
</evidence>